<protein>
    <recommendedName>
        <fullName evidence="3">EamA domain-containing protein</fullName>
    </recommendedName>
</protein>
<dbReference type="GO" id="GO:0016020">
    <property type="term" value="C:membrane"/>
    <property type="evidence" value="ECO:0007669"/>
    <property type="project" value="InterPro"/>
</dbReference>
<evidence type="ECO:0000256" key="2">
    <source>
        <dbReference type="SAM" id="Phobius"/>
    </source>
</evidence>
<evidence type="ECO:0000313" key="5">
    <source>
        <dbReference type="Proteomes" id="UP000233786"/>
    </source>
</evidence>
<dbReference type="EMBL" id="PJNB01000001">
    <property type="protein sequence ID" value="PKW17691.1"/>
    <property type="molecule type" value="Genomic_DNA"/>
</dbReference>
<feature type="transmembrane region" description="Helical" evidence="2">
    <location>
        <begin position="234"/>
        <end position="253"/>
    </location>
</feature>
<dbReference type="Proteomes" id="UP000233786">
    <property type="component" value="Unassembled WGS sequence"/>
</dbReference>
<dbReference type="SUPFAM" id="SSF103481">
    <property type="entry name" value="Multidrug resistance efflux transporter EmrE"/>
    <property type="match status" value="2"/>
</dbReference>
<dbReference type="InterPro" id="IPR037185">
    <property type="entry name" value="EmrE-like"/>
</dbReference>
<keyword evidence="2" id="KW-0472">Membrane</keyword>
<organism evidence="4 5">
    <name type="scientific">Saccharopolyspora spinosa</name>
    <dbReference type="NCBI Taxonomy" id="60894"/>
    <lineage>
        <taxon>Bacteria</taxon>
        <taxon>Bacillati</taxon>
        <taxon>Actinomycetota</taxon>
        <taxon>Actinomycetes</taxon>
        <taxon>Pseudonocardiales</taxon>
        <taxon>Pseudonocardiaceae</taxon>
        <taxon>Saccharopolyspora</taxon>
    </lineage>
</organism>
<feature type="transmembrane region" description="Helical" evidence="2">
    <location>
        <begin position="289"/>
        <end position="305"/>
    </location>
</feature>
<name>A0A2N3Y4D8_SACSN</name>
<feature type="transmembrane region" description="Helical" evidence="2">
    <location>
        <begin position="28"/>
        <end position="49"/>
    </location>
</feature>
<dbReference type="STRING" id="994479.GCA_000194155_05528"/>
<keyword evidence="2" id="KW-0812">Transmembrane</keyword>
<comment type="similarity">
    <text evidence="1">Belongs to the EamA transporter family.</text>
</comment>
<dbReference type="InterPro" id="IPR000620">
    <property type="entry name" value="EamA_dom"/>
</dbReference>
<sequence length="306" mass="30432">MHGSVVWLSYPVVLLYCLVVRMNNRGCAVIALVLALGSSLAYGCADFLGGLGARRAHVLRTVMIAAPASLVVELLLWPLLGASFSAATLGWGAASGVASAAAFALLYRTLAIGPMNVLSPVTALVSAALPICAGLLQGEHLATAGLVGLPLALVAVVLVSAGHGAGSARPSRTALLLAFGAGAAIALQLIFLHQAPSGSGVAPLIIGRAVSSAATLAAAGLLHRKLGSGRPRYAMSAAAGALDSVANLLFLLAARSGDLAVAAVIVALYPAGTVLLARSVLAERIHRGQLVGLGTAAVAVSLLALT</sequence>
<feature type="transmembrane region" description="Helical" evidence="2">
    <location>
        <begin position="142"/>
        <end position="162"/>
    </location>
</feature>
<accession>A0A2N3Y4D8</accession>
<dbReference type="Pfam" id="PF00892">
    <property type="entry name" value="EamA"/>
    <property type="match status" value="1"/>
</dbReference>
<dbReference type="AlphaFoldDB" id="A0A2N3Y4D8"/>
<evidence type="ECO:0000313" key="4">
    <source>
        <dbReference type="EMBL" id="PKW17691.1"/>
    </source>
</evidence>
<keyword evidence="5" id="KW-1185">Reference proteome</keyword>
<evidence type="ECO:0000259" key="3">
    <source>
        <dbReference type="Pfam" id="PF00892"/>
    </source>
</evidence>
<feature type="transmembrane region" description="Helical" evidence="2">
    <location>
        <begin position="259"/>
        <end position="277"/>
    </location>
</feature>
<feature type="domain" description="EamA" evidence="3">
    <location>
        <begin position="174"/>
        <end position="303"/>
    </location>
</feature>
<feature type="transmembrane region" description="Helical" evidence="2">
    <location>
        <begin position="174"/>
        <end position="195"/>
    </location>
</feature>
<feature type="transmembrane region" description="Helical" evidence="2">
    <location>
        <begin position="86"/>
        <end position="105"/>
    </location>
</feature>
<feature type="transmembrane region" description="Helical" evidence="2">
    <location>
        <begin position="201"/>
        <end position="222"/>
    </location>
</feature>
<evidence type="ECO:0000256" key="1">
    <source>
        <dbReference type="ARBA" id="ARBA00007362"/>
    </source>
</evidence>
<reference evidence="4" key="1">
    <citation type="submission" date="2017-12" db="EMBL/GenBank/DDBJ databases">
        <title>Sequencing the genomes of 1000 Actinobacteria strains.</title>
        <authorList>
            <person name="Klenk H.-P."/>
        </authorList>
    </citation>
    <scope>NUCLEOTIDE SEQUENCE [LARGE SCALE GENOMIC DNA]</scope>
    <source>
        <strain evidence="4">DSM 44228</strain>
    </source>
</reference>
<comment type="caution">
    <text evidence="4">The sequence shown here is derived from an EMBL/GenBank/DDBJ whole genome shotgun (WGS) entry which is preliminary data.</text>
</comment>
<gene>
    <name evidence="4" type="ORF">A8926_5693</name>
</gene>
<keyword evidence="2" id="KW-1133">Transmembrane helix</keyword>
<feature type="transmembrane region" description="Helical" evidence="2">
    <location>
        <begin position="117"/>
        <end position="136"/>
    </location>
</feature>
<feature type="transmembrane region" description="Helical" evidence="2">
    <location>
        <begin position="61"/>
        <end position="80"/>
    </location>
</feature>
<proteinExistence type="inferred from homology"/>